<proteinExistence type="predicted"/>
<dbReference type="InterPro" id="IPR036186">
    <property type="entry name" value="Serpin_sf"/>
</dbReference>
<feature type="domain" description="Serpin" evidence="1">
    <location>
        <begin position="5"/>
        <end position="60"/>
    </location>
</feature>
<evidence type="ECO:0000259" key="1">
    <source>
        <dbReference type="Pfam" id="PF00079"/>
    </source>
</evidence>
<evidence type="ECO:0000313" key="2">
    <source>
        <dbReference type="EMBL" id="KAK2949237.1"/>
    </source>
</evidence>
<dbReference type="Gene3D" id="2.30.39.10">
    <property type="entry name" value="Alpha-1-antitrypsin, domain 1"/>
    <property type="match status" value="1"/>
</dbReference>
<gene>
    <name evidence="2" type="ORF">BLNAU_15840</name>
</gene>
<name>A0ABQ9X9K9_9EUKA</name>
<organism evidence="2 3">
    <name type="scientific">Blattamonas nauphoetae</name>
    <dbReference type="NCBI Taxonomy" id="2049346"/>
    <lineage>
        <taxon>Eukaryota</taxon>
        <taxon>Metamonada</taxon>
        <taxon>Preaxostyla</taxon>
        <taxon>Oxymonadida</taxon>
        <taxon>Blattamonas</taxon>
    </lineage>
</organism>
<dbReference type="Pfam" id="PF00079">
    <property type="entry name" value="Serpin"/>
    <property type="match status" value="1"/>
</dbReference>
<protein>
    <recommendedName>
        <fullName evidence="1">Serpin domain-containing protein</fullName>
    </recommendedName>
</protein>
<dbReference type="InterPro" id="IPR023796">
    <property type="entry name" value="Serpin_dom"/>
</dbReference>
<dbReference type="EMBL" id="JARBJD010000160">
    <property type="protein sequence ID" value="KAK2949237.1"/>
    <property type="molecule type" value="Genomic_DNA"/>
</dbReference>
<dbReference type="SUPFAM" id="SSF56574">
    <property type="entry name" value="Serpins"/>
    <property type="match status" value="1"/>
</dbReference>
<dbReference type="Proteomes" id="UP001281761">
    <property type="component" value="Unassembled WGS sequence"/>
</dbReference>
<reference evidence="2 3" key="1">
    <citation type="journal article" date="2022" name="bioRxiv">
        <title>Genomics of Preaxostyla Flagellates Illuminates Evolutionary Transitions and the Path Towards Mitochondrial Loss.</title>
        <authorList>
            <person name="Novak L.V.F."/>
            <person name="Treitli S.C."/>
            <person name="Pyrih J."/>
            <person name="Halakuc P."/>
            <person name="Pipaliya S.V."/>
            <person name="Vacek V."/>
            <person name="Brzon O."/>
            <person name="Soukal P."/>
            <person name="Eme L."/>
            <person name="Dacks J.B."/>
            <person name="Karnkowska A."/>
            <person name="Elias M."/>
            <person name="Hampl V."/>
        </authorList>
    </citation>
    <scope>NUCLEOTIDE SEQUENCE [LARGE SCALE GENOMIC DNA]</scope>
    <source>
        <strain evidence="2">NAU3</strain>
        <tissue evidence="2">Gut</tissue>
    </source>
</reference>
<comment type="caution">
    <text evidence="2">The sequence shown here is derived from an EMBL/GenBank/DDBJ whole genome shotgun (WGS) entry which is preliminary data.</text>
</comment>
<accession>A0ABQ9X9K9</accession>
<dbReference type="InterPro" id="IPR042185">
    <property type="entry name" value="Serpin_sf_2"/>
</dbReference>
<evidence type="ECO:0000313" key="3">
    <source>
        <dbReference type="Proteomes" id="UP001281761"/>
    </source>
</evidence>
<keyword evidence="3" id="KW-1185">Reference proteome</keyword>
<sequence>MSGYQVIHRTVLKVAENGVEAAAATAVMMGLLMMPPPEAPVPQLVFDRPFIVALADKRNDLSKISSLLERLQCDDEDIIADTLRTLQKMASGVYS</sequence>